<dbReference type="EMBL" id="JAPQKN010000007">
    <property type="protein sequence ID" value="KAJ5153193.1"/>
    <property type="molecule type" value="Genomic_DNA"/>
</dbReference>
<reference evidence="1" key="1">
    <citation type="submission" date="2022-11" db="EMBL/GenBank/DDBJ databases">
        <authorList>
            <person name="Petersen C."/>
        </authorList>
    </citation>
    <scope>NUCLEOTIDE SEQUENCE</scope>
    <source>
        <strain evidence="1">IBT 26290</strain>
    </source>
</reference>
<sequence length="68" mass="7809">MAWDLVLGHSKKILPKDFQKKLDERIARAASRGFTHKYQNERGHEDNSICLKQLAPATLKKYEDAAIN</sequence>
<evidence type="ECO:0000313" key="2">
    <source>
        <dbReference type="Proteomes" id="UP001149163"/>
    </source>
</evidence>
<dbReference type="OrthoDB" id="4357582at2759"/>
<protein>
    <submittedName>
        <fullName evidence="1">Uncharacterized protein</fullName>
    </submittedName>
</protein>
<name>A0A9W9HQJ4_9EURO</name>
<proteinExistence type="predicted"/>
<dbReference type="RefSeq" id="XP_056539501.1">
    <property type="nucleotide sequence ID" value="XM_056691795.1"/>
</dbReference>
<dbReference type="AlphaFoldDB" id="A0A9W9HQJ4"/>
<organism evidence="1 2">
    <name type="scientific">Penicillium canariense</name>
    <dbReference type="NCBI Taxonomy" id="189055"/>
    <lineage>
        <taxon>Eukaryota</taxon>
        <taxon>Fungi</taxon>
        <taxon>Dikarya</taxon>
        <taxon>Ascomycota</taxon>
        <taxon>Pezizomycotina</taxon>
        <taxon>Eurotiomycetes</taxon>
        <taxon>Eurotiomycetidae</taxon>
        <taxon>Eurotiales</taxon>
        <taxon>Aspergillaceae</taxon>
        <taxon>Penicillium</taxon>
    </lineage>
</organism>
<gene>
    <name evidence="1" type="ORF">N7482_009671</name>
</gene>
<dbReference type="Proteomes" id="UP001149163">
    <property type="component" value="Unassembled WGS sequence"/>
</dbReference>
<accession>A0A9W9HQJ4</accession>
<reference evidence="1" key="2">
    <citation type="journal article" date="2023" name="IMA Fungus">
        <title>Comparative genomic study of the Penicillium genus elucidates a diverse pangenome and 15 lateral gene transfer events.</title>
        <authorList>
            <person name="Petersen C."/>
            <person name="Sorensen T."/>
            <person name="Nielsen M.R."/>
            <person name="Sondergaard T.E."/>
            <person name="Sorensen J.L."/>
            <person name="Fitzpatrick D.A."/>
            <person name="Frisvad J.C."/>
            <person name="Nielsen K.L."/>
        </authorList>
    </citation>
    <scope>NUCLEOTIDE SEQUENCE</scope>
    <source>
        <strain evidence="1">IBT 26290</strain>
    </source>
</reference>
<comment type="caution">
    <text evidence="1">The sequence shown here is derived from an EMBL/GenBank/DDBJ whole genome shotgun (WGS) entry which is preliminary data.</text>
</comment>
<keyword evidence="2" id="KW-1185">Reference proteome</keyword>
<evidence type="ECO:0000313" key="1">
    <source>
        <dbReference type="EMBL" id="KAJ5153193.1"/>
    </source>
</evidence>
<dbReference type="GeneID" id="81430971"/>